<evidence type="ECO:0000256" key="1">
    <source>
        <dbReference type="SAM" id="SignalP"/>
    </source>
</evidence>
<reference evidence="2 3" key="1">
    <citation type="submission" date="2019-01" db="EMBL/GenBank/DDBJ databases">
        <title>Genome sequencing of the rare red list fungi Fomitopsis rosea.</title>
        <authorList>
            <person name="Buettner E."/>
            <person name="Kellner H."/>
        </authorList>
    </citation>
    <scope>NUCLEOTIDE SEQUENCE [LARGE SCALE GENOMIC DNA]</scope>
    <source>
        <strain evidence="2 3">DSM 105464</strain>
    </source>
</reference>
<name>A0A4Y9YJY0_9APHY</name>
<dbReference type="PANTHER" id="PTHR35204">
    <property type="entry name" value="YALI0A21131P"/>
    <property type="match status" value="1"/>
</dbReference>
<proteinExistence type="predicted"/>
<sequence length="530" mass="60341">MRWRHSLALPLYASSVALGVCANEQVPIIPHPEVGHGSQHIKPWDEPPSKDATGNLIFQSLASLLQLAPNSRYINGHSIMRASIPPGTLLYHGRHLREPPARDWLALDPEHSHVFAAGANGTLFTYSTAREINLLFFDGASGNKFGGTVDTQDVLFWGEVDYDPHDEWFAEVARFQRMCEWGKQYGIDGIARMQLDFEIMYCNIPEGLELVSAVPLVANDGFTFPPVIPNNATNLNDLTQMLPPIKVPVPKREPMRPPEGWKGSLPTTFPEVRHVGTWHNQGEVRIRVDPSTMVSFYDPTLTSLVEARRSHRRIEYRLEGISKEDVARVQADVAEMMSRDPTAKSGVDWQALARAIQDRFIDRLPYVLHLLHQPFSSAFLQAVTVRRELFVSLLPYMHRERIGTPEWYAQIAEGCATRYTAHLPVSRFTKQEHILYDATKEVLHEICRVYTEAWRDAFDIEERQAEQAVGLFTKWKGEFDALAQWLDWPVWMKCEPACGVGEYCFWPQGAIWESKPGREPHCLPMNTDTF</sequence>
<feature type="chain" id="PRO_5021391632" evidence="1">
    <location>
        <begin position="20"/>
        <end position="530"/>
    </location>
</feature>
<evidence type="ECO:0000313" key="2">
    <source>
        <dbReference type="EMBL" id="TFY62118.1"/>
    </source>
</evidence>
<comment type="caution">
    <text evidence="2">The sequence shown here is derived from an EMBL/GenBank/DDBJ whole genome shotgun (WGS) entry which is preliminary data.</text>
</comment>
<evidence type="ECO:0000313" key="3">
    <source>
        <dbReference type="Proteomes" id="UP000298390"/>
    </source>
</evidence>
<feature type="signal peptide" evidence="1">
    <location>
        <begin position="1"/>
        <end position="19"/>
    </location>
</feature>
<dbReference type="EMBL" id="SEKV01000180">
    <property type="protein sequence ID" value="TFY62118.1"/>
    <property type="molecule type" value="Genomic_DNA"/>
</dbReference>
<accession>A0A4Y9YJY0</accession>
<organism evidence="2 3">
    <name type="scientific">Rhodofomes roseus</name>
    <dbReference type="NCBI Taxonomy" id="34475"/>
    <lineage>
        <taxon>Eukaryota</taxon>
        <taxon>Fungi</taxon>
        <taxon>Dikarya</taxon>
        <taxon>Basidiomycota</taxon>
        <taxon>Agaricomycotina</taxon>
        <taxon>Agaricomycetes</taxon>
        <taxon>Polyporales</taxon>
        <taxon>Rhodofomes</taxon>
    </lineage>
</organism>
<protein>
    <submittedName>
        <fullName evidence="2">Uncharacterized protein</fullName>
    </submittedName>
</protein>
<gene>
    <name evidence="2" type="ORF">EVJ58_g4068</name>
</gene>
<dbReference type="Proteomes" id="UP000298390">
    <property type="component" value="Unassembled WGS sequence"/>
</dbReference>
<dbReference type="PANTHER" id="PTHR35204:SF1">
    <property type="entry name" value="ENTEROTOXIN"/>
    <property type="match status" value="1"/>
</dbReference>
<dbReference type="InterPro" id="IPR038921">
    <property type="entry name" value="YOR389W-like"/>
</dbReference>
<dbReference type="STRING" id="34475.A0A4Y9YJY0"/>
<dbReference type="AlphaFoldDB" id="A0A4Y9YJY0"/>
<keyword evidence="1" id="KW-0732">Signal</keyword>